<sequence length="73" mass="8581">MGTISLRMDEEDEKLIKEYAKTKNITVSSLFRNAVLEKIEDEIDMDLYHIAMKQHIANPQVLSFDEMMNEIDF</sequence>
<dbReference type="NCBIfam" id="NF046040">
    <property type="entry name" value="RelB_antitoxin"/>
    <property type="match status" value="1"/>
</dbReference>
<dbReference type="Pfam" id="PF19807">
    <property type="entry name" value="DUF6290"/>
    <property type="match status" value="1"/>
</dbReference>
<accession>A0A383TDZ2</accession>
<gene>
    <name evidence="1" type="ORF">TART1_0946</name>
</gene>
<name>A0A383TDZ2_9LACT</name>
<organism evidence="1 2">
    <name type="scientific">Trichococcus shcherbakoviae</name>
    <dbReference type="NCBI Taxonomy" id="2094020"/>
    <lineage>
        <taxon>Bacteria</taxon>
        <taxon>Bacillati</taxon>
        <taxon>Bacillota</taxon>
        <taxon>Bacilli</taxon>
        <taxon>Lactobacillales</taxon>
        <taxon>Carnobacteriaceae</taxon>
        <taxon>Trichococcus</taxon>
    </lineage>
</organism>
<evidence type="ECO:0000313" key="2">
    <source>
        <dbReference type="Proteomes" id="UP000262072"/>
    </source>
</evidence>
<reference evidence="2" key="1">
    <citation type="submission" date="2018-05" db="EMBL/GenBank/DDBJ databases">
        <authorList>
            <person name="Strepis N."/>
        </authorList>
    </citation>
    <scope>NUCLEOTIDE SEQUENCE [LARGE SCALE GENOMIC DNA]</scope>
</reference>
<evidence type="ECO:0000313" key="1">
    <source>
        <dbReference type="EMBL" id="SYZ78168.1"/>
    </source>
</evidence>
<proteinExistence type="predicted"/>
<dbReference type="AlphaFoldDB" id="A0A383TDZ2"/>
<protein>
    <recommendedName>
        <fullName evidence="3">Ribbon-helix-helix protein copg</fullName>
    </recommendedName>
</protein>
<dbReference type="Proteomes" id="UP000262072">
    <property type="component" value="Unassembled WGS sequence"/>
</dbReference>
<dbReference type="EMBL" id="UNRR01000013">
    <property type="protein sequence ID" value="SYZ78168.1"/>
    <property type="molecule type" value="Genomic_DNA"/>
</dbReference>
<dbReference type="RefSeq" id="WP_119092807.1">
    <property type="nucleotide sequence ID" value="NZ_UNRR01000013.1"/>
</dbReference>
<dbReference type="OrthoDB" id="1691100at2"/>
<dbReference type="InterPro" id="IPR046257">
    <property type="entry name" value="DUF6290"/>
</dbReference>
<evidence type="ECO:0008006" key="3">
    <source>
        <dbReference type="Google" id="ProtNLM"/>
    </source>
</evidence>